<gene>
    <name evidence="1" type="ORF">Ae201684_006884</name>
</gene>
<evidence type="ECO:0000313" key="2">
    <source>
        <dbReference type="Proteomes" id="UP000481153"/>
    </source>
</evidence>
<proteinExistence type="predicted"/>
<dbReference type="EMBL" id="VJMJ01000085">
    <property type="protein sequence ID" value="KAF0737080.1"/>
    <property type="molecule type" value="Genomic_DNA"/>
</dbReference>
<dbReference type="PANTHER" id="PTHR31737:SF2">
    <property type="entry name" value="PROTEIN TOS1"/>
    <property type="match status" value="1"/>
</dbReference>
<dbReference type="PANTHER" id="PTHR31737">
    <property type="entry name" value="PROTEIN TOS1"/>
    <property type="match status" value="1"/>
</dbReference>
<comment type="caution">
    <text evidence="1">The sequence shown here is derived from an EMBL/GenBank/DDBJ whole genome shotgun (WGS) entry which is preliminary data.</text>
</comment>
<evidence type="ECO:0000313" key="1">
    <source>
        <dbReference type="EMBL" id="KAF0737080.1"/>
    </source>
</evidence>
<reference evidence="1 2" key="1">
    <citation type="submission" date="2019-07" db="EMBL/GenBank/DDBJ databases">
        <title>Genomics analysis of Aphanomyces spp. identifies a new class of oomycete effector associated with host adaptation.</title>
        <authorList>
            <person name="Gaulin E."/>
        </authorList>
    </citation>
    <scope>NUCLEOTIDE SEQUENCE [LARGE SCALE GENOMIC DNA]</scope>
    <source>
        <strain evidence="1 2">ATCC 201684</strain>
    </source>
</reference>
<dbReference type="InterPro" id="IPR037176">
    <property type="entry name" value="Osmotin/thaumatin-like_sf"/>
</dbReference>
<dbReference type="AlphaFoldDB" id="A0A6G0XAS8"/>
<dbReference type="InterPro" id="IPR001938">
    <property type="entry name" value="Thaumatin"/>
</dbReference>
<dbReference type="Proteomes" id="UP000481153">
    <property type="component" value="Unassembled WGS sequence"/>
</dbReference>
<sequence>MFRPNPHEQATLAEFSTDGVKIWYDISIVPPGSDNCTSLAQCMNTTKKKGFNVPMSILPLQHRDDPAFNCVYVVCYDNKKTKCADGYQYPTDDVKTKSCPVNTDMLVTFCPELPP</sequence>
<accession>A0A6G0XAS8</accession>
<dbReference type="VEuPathDB" id="FungiDB:AeMF1_021138"/>
<organism evidence="1 2">
    <name type="scientific">Aphanomyces euteiches</name>
    <dbReference type="NCBI Taxonomy" id="100861"/>
    <lineage>
        <taxon>Eukaryota</taxon>
        <taxon>Sar</taxon>
        <taxon>Stramenopiles</taxon>
        <taxon>Oomycota</taxon>
        <taxon>Saprolegniomycetes</taxon>
        <taxon>Saprolegniales</taxon>
        <taxon>Verrucalvaceae</taxon>
        <taxon>Aphanomyces</taxon>
    </lineage>
</organism>
<name>A0A6G0XAS8_9STRA</name>
<dbReference type="SUPFAM" id="SSF49870">
    <property type="entry name" value="Osmotin, thaumatin-like protein"/>
    <property type="match status" value="1"/>
</dbReference>
<protein>
    <submittedName>
        <fullName evidence="1">Uncharacterized protein</fullName>
    </submittedName>
</protein>
<dbReference type="Gene3D" id="2.60.110.10">
    <property type="entry name" value="Thaumatin"/>
    <property type="match status" value="1"/>
</dbReference>
<keyword evidence="2" id="KW-1185">Reference proteome</keyword>
<dbReference type="PROSITE" id="PS51367">
    <property type="entry name" value="THAUMATIN_2"/>
    <property type="match status" value="1"/>
</dbReference>